<organism evidence="1 2">
    <name type="scientific">Chaetoceros tenuissimus</name>
    <dbReference type="NCBI Taxonomy" id="426638"/>
    <lineage>
        <taxon>Eukaryota</taxon>
        <taxon>Sar</taxon>
        <taxon>Stramenopiles</taxon>
        <taxon>Ochrophyta</taxon>
        <taxon>Bacillariophyta</taxon>
        <taxon>Coscinodiscophyceae</taxon>
        <taxon>Chaetocerotophycidae</taxon>
        <taxon>Chaetocerotales</taxon>
        <taxon>Chaetocerotaceae</taxon>
        <taxon>Chaetoceros</taxon>
    </lineage>
</organism>
<dbReference type="SUPFAM" id="SSF52058">
    <property type="entry name" value="L domain-like"/>
    <property type="match status" value="1"/>
</dbReference>
<dbReference type="InterPro" id="IPR026906">
    <property type="entry name" value="LRR_5"/>
</dbReference>
<dbReference type="Pfam" id="PF13306">
    <property type="entry name" value="LRR_5"/>
    <property type="match status" value="1"/>
</dbReference>
<comment type="caution">
    <text evidence="1">The sequence shown here is derived from an EMBL/GenBank/DDBJ whole genome shotgun (WGS) entry which is preliminary data.</text>
</comment>
<sequence>MRFQTEEWCKFTPGIRMYKGEKTYFYNGEKLWERDWYTGHPLIYDHEERQSWEVIIILPGVRVIPTMTFGNSNIKAVIMADDSVERIEDEAFYWCKKIAFVKFSRKLEFIGDDAFQSCESLNSIFIPDSCRQIGNQAFDDCKMLIILQQHTELVGPQFSFWTPLLQLFIGEVRNELSFDEVNRWVKSINGDDEYGLHRLCSSMHPSEDEICQMINEEGGIHAMTEKNSIDITPSDYLAANPYADVDEMKLMKRFVLEKMGKIV</sequence>
<dbReference type="Gene3D" id="3.80.10.10">
    <property type="entry name" value="Ribonuclease Inhibitor"/>
    <property type="match status" value="1"/>
</dbReference>
<protein>
    <recommendedName>
        <fullName evidence="3">Leucine-rich repeat domain-containing protein</fullName>
    </recommendedName>
</protein>
<accession>A0AAD3DBY6</accession>
<gene>
    <name evidence="1" type="ORF">CTEN210_18017</name>
</gene>
<evidence type="ECO:0000313" key="1">
    <source>
        <dbReference type="EMBL" id="GFH61541.1"/>
    </source>
</evidence>
<keyword evidence="2" id="KW-1185">Reference proteome</keyword>
<evidence type="ECO:0000313" key="2">
    <source>
        <dbReference type="Proteomes" id="UP001054902"/>
    </source>
</evidence>
<proteinExistence type="predicted"/>
<dbReference type="Proteomes" id="UP001054902">
    <property type="component" value="Unassembled WGS sequence"/>
</dbReference>
<name>A0AAD3DBY6_9STRA</name>
<reference evidence="1 2" key="1">
    <citation type="journal article" date="2021" name="Sci. Rep.">
        <title>The genome of the diatom Chaetoceros tenuissimus carries an ancient integrated fragment of an extant virus.</title>
        <authorList>
            <person name="Hongo Y."/>
            <person name="Kimura K."/>
            <person name="Takaki Y."/>
            <person name="Yoshida Y."/>
            <person name="Baba S."/>
            <person name="Kobayashi G."/>
            <person name="Nagasaki K."/>
            <person name="Hano T."/>
            <person name="Tomaru Y."/>
        </authorList>
    </citation>
    <scope>NUCLEOTIDE SEQUENCE [LARGE SCALE GENOMIC DNA]</scope>
    <source>
        <strain evidence="1 2">NIES-3715</strain>
    </source>
</reference>
<evidence type="ECO:0008006" key="3">
    <source>
        <dbReference type="Google" id="ProtNLM"/>
    </source>
</evidence>
<dbReference type="AlphaFoldDB" id="A0AAD3DBY6"/>
<dbReference type="EMBL" id="BLLK01000074">
    <property type="protein sequence ID" value="GFH61541.1"/>
    <property type="molecule type" value="Genomic_DNA"/>
</dbReference>
<dbReference type="InterPro" id="IPR032675">
    <property type="entry name" value="LRR_dom_sf"/>
</dbReference>